<protein>
    <recommendedName>
        <fullName evidence="4">Lipoprotein</fullName>
    </recommendedName>
</protein>
<feature type="region of interest" description="Disordered" evidence="1">
    <location>
        <begin position="35"/>
        <end position="64"/>
    </location>
</feature>
<gene>
    <name evidence="2" type="ORF">ACFFLI_08945</name>
</gene>
<evidence type="ECO:0000313" key="2">
    <source>
        <dbReference type="EMBL" id="MFB9769984.1"/>
    </source>
</evidence>
<dbReference type="Proteomes" id="UP001589691">
    <property type="component" value="Unassembled WGS sequence"/>
</dbReference>
<comment type="caution">
    <text evidence="2">The sequence shown here is derived from an EMBL/GenBank/DDBJ whole genome shotgun (WGS) entry which is preliminary data.</text>
</comment>
<evidence type="ECO:0008006" key="4">
    <source>
        <dbReference type="Google" id="ProtNLM"/>
    </source>
</evidence>
<accession>A0ABV5WV12</accession>
<reference evidence="2 3" key="1">
    <citation type="submission" date="2024-09" db="EMBL/GenBank/DDBJ databases">
        <authorList>
            <person name="Sun Q."/>
            <person name="Mori K."/>
        </authorList>
    </citation>
    <scope>NUCLEOTIDE SEQUENCE [LARGE SCALE GENOMIC DNA]</scope>
    <source>
        <strain evidence="2 3">TBRC 4576</strain>
    </source>
</reference>
<name>A0ABV5WV12_9LACO</name>
<feature type="compositionally biased region" description="Low complexity" evidence="1">
    <location>
        <begin position="36"/>
        <end position="46"/>
    </location>
</feature>
<keyword evidence="3" id="KW-1185">Reference proteome</keyword>
<dbReference type="RefSeq" id="WP_137641726.1">
    <property type="nucleotide sequence ID" value="NZ_BJEA01000002.1"/>
</dbReference>
<evidence type="ECO:0000313" key="3">
    <source>
        <dbReference type="Proteomes" id="UP001589691"/>
    </source>
</evidence>
<organism evidence="2 3">
    <name type="scientific">Lactiplantibacillus modestisalitolerans</name>
    <dbReference type="NCBI Taxonomy" id="1457219"/>
    <lineage>
        <taxon>Bacteria</taxon>
        <taxon>Bacillati</taxon>
        <taxon>Bacillota</taxon>
        <taxon>Bacilli</taxon>
        <taxon>Lactobacillales</taxon>
        <taxon>Lactobacillaceae</taxon>
        <taxon>Lactiplantibacillus</taxon>
    </lineage>
</organism>
<dbReference type="EMBL" id="JBHLZY010000022">
    <property type="protein sequence ID" value="MFB9769984.1"/>
    <property type="molecule type" value="Genomic_DNA"/>
</dbReference>
<sequence length="323" mass="35595">MKRKKFGLIIGLLIVVLLGGAGVFLWQSASKETVVEETNTSSTNTSRHQKRHQRSKESISSSSQSTALNNYTVEDLTSKPKLAATSIVLYGVNQLPNQVWRNHQSILNQPQTLKVKGTGSQTKYLIALNADSEIGYRFTGETNEQVNYFVQNQANGKTNVATVAIKKIVTYLNYHVQPNQVASGVGNLTVTVDNGAAKADKITLADWKDSHLYYQTMLFYGLKNAGGGWVEYNQAFERQGSNQTFQVEINAGGNGRATIVMAYGDQQGEAGFTLPVNDGRRLYDFEQDTSATTEQILKFVNEHGGKSAVRQVKIETIEADDIE</sequence>
<evidence type="ECO:0000256" key="1">
    <source>
        <dbReference type="SAM" id="MobiDB-lite"/>
    </source>
</evidence>
<proteinExistence type="predicted"/>